<dbReference type="Gramene" id="TKW42099">
    <property type="protein sequence ID" value="TKW42099"/>
    <property type="gene ID" value="SEVIR_1G361901v2"/>
</dbReference>
<protein>
    <submittedName>
        <fullName evidence="1">Uncharacterized protein</fullName>
    </submittedName>
</protein>
<evidence type="ECO:0000313" key="2">
    <source>
        <dbReference type="Proteomes" id="UP000298652"/>
    </source>
</evidence>
<dbReference type="AlphaFoldDB" id="A0A4U6WKP5"/>
<proteinExistence type="predicted"/>
<accession>A0A4U6WKP5</accession>
<dbReference type="EMBL" id="CM016552">
    <property type="protein sequence ID" value="TKW42099.1"/>
    <property type="molecule type" value="Genomic_DNA"/>
</dbReference>
<dbReference type="Proteomes" id="UP000298652">
    <property type="component" value="Chromosome 1"/>
</dbReference>
<evidence type="ECO:0000313" key="1">
    <source>
        <dbReference type="EMBL" id="TKW42099.1"/>
    </source>
</evidence>
<sequence length="186" mass="20866">MVWLGLGHERATPASCARITFGLRAASIPFWSLDKVLRRMWGITEPVLGDETLLVLDVNSYLIGIWNFKKYLHLVCMVHAKVKAGSLYIFLISIPETCNISVPECLTIIKACHWMCKLLWDTSQVSSYTVSVFNLFTSLFLSPYCRTGKKEGSRPCGKAGLWVGHEHDCMSRSLMLKCAHLTVAVP</sequence>
<gene>
    <name evidence="1" type="ORF">SEVIR_1G361901v2</name>
</gene>
<reference evidence="1" key="1">
    <citation type="submission" date="2019-03" db="EMBL/GenBank/DDBJ databases">
        <title>WGS assembly of Setaria viridis.</title>
        <authorList>
            <person name="Huang P."/>
            <person name="Jenkins J."/>
            <person name="Grimwood J."/>
            <person name="Barry K."/>
            <person name="Healey A."/>
            <person name="Mamidi S."/>
            <person name="Sreedasyam A."/>
            <person name="Shu S."/>
            <person name="Feldman M."/>
            <person name="Wu J."/>
            <person name="Yu Y."/>
            <person name="Chen C."/>
            <person name="Johnson J."/>
            <person name="Rokhsar D."/>
            <person name="Baxter I."/>
            <person name="Schmutz J."/>
            <person name="Brutnell T."/>
            <person name="Kellogg E."/>
        </authorList>
    </citation>
    <scope>NUCLEOTIDE SEQUENCE [LARGE SCALE GENOMIC DNA]</scope>
</reference>
<keyword evidence="2" id="KW-1185">Reference proteome</keyword>
<name>A0A4U6WKP5_SETVI</name>
<organism evidence="1 2">
    <name type="scientific">Setaria viridis</name>
    <name type="common">Green bristlegrass</name>
    <name type="synonym">Setaria italica subsp. viridis</name>
    <dbReference type="NCBI Taxonomy" id="4556"/>
    <lineage>
        <taxon>Eukaryota</taxon>
        <taxon>Viridiplantae</taxon>
        <taxon>Streptophyta</taxon>
        <taxon>Embryophyta</taxon>
        <taxon>Tracheophyta</taxon>
        <taxon>Spermatophyta</taxon>
        <taxon>Magnoliopsida</taxon>
        <taxon>Liliopsida</taxon>
        <taxon>Poales</taxon>
        <taxon>Poaceae</taxon>
        <taxon>PACMAD clade</taxon>
        <taxon>Panicoideae</taxon>
        <taxon>Panicodae</taxon>
        <taxon>Paniceae</taxon>
        <taxon>Cenchrinae</taxon>
        <taxon>Setaria</taxon>
    </lineage>
</organism>